<dbReference type="Proteomes" id="UP001165121">
    <property type="component" value="Unassembled WGS sequence"/>
</dbReference>
<dbReference type="PROSITE" id="PS50297">
    <property type="entry name" value="ANK_REP_REGION"/>
    <property type="match status" value="1"/>
</dbReference>
<keyword evidence="1" id="KW-0677">Repeat</keyword>
<dbReference type="PANTHER" id="PTHR24171">
    <property type="entry name" value="ANKYRIN REPEAT DOMAIN-CONTAINING PROTEIN 39-RELATED"/>
    <property type="match status" value="1"/>
</dbReference>
<accession>A0A9W6XRG1</accession>
<dbReference type="Gene3D" id="1.25.40.20">
    <property type="entry name" value="Ankyrin repeat-containing domain"/>
    <property type="match status" value="1"/>
</dbReference>
<evidence type="ECO:0000313" key="5">
    <source>
        <dbReference type="Proteomes" id="UP001165121"/>
    </source>
</evidence>
<reference evidence="4" key="1">
    <citation type="submission" date="2023-04" db="EMBL/GenBank/DDBJ databases">
        <title>Phytophthora fragariaefolia NBRC 109709.</title>
        <authorList>
            <person name="Ichikawa N."/>
            <person name="Sato H."/>
            <person name="Tonouchi N."/>
        </authorList>
    </citation>
    <scope>NUCLEOTIDE SEQUENCE</scope>
    <source>
        <strain evidence="4">NBRC 109709</strain>
    </source>
</reference>
<feature type="repeat" description="ANK" evidence="3">
    <location>
        <begin position="46"/>
        <end position="78"/>
    </location>
</feature>
<dbReference type="OrthoDB" id="167568at2759"/>
<evidence type="ECO:0000256" key="1">
    <source>
        <dbReference type="ARBA" id="ARBA00022737"/>
    </source>
</evidence>
<evidence type="ECO:0000256" key="2">
    <source>
        <dbReference type="ARBA" id="ARBA00023043"/>
    </source>
</evidence>
<evidence type="ECO:0000256" key="3">
    <source>
        <dbReference type="PROSITE-ProRule" id="PRU00023"/>
    </source>
</evidence>
<evidence type="ECO:0000313" key="4">
    <source>
        <dbReference type="EMBL" id="GMF45208.1"/>
    </source>
</evidence>
<organism evidence="4 5">
    <name type="scientific">Phytophthora fragariaefolia</name>
    <dbReference type="NCBI Taxonomy" id="1490495"/>
    <lineage>
        <taxon>Eukaryota</taxon>
        <taxon>Sar</taxon>
        <taxon>Stramenopiles</taxon>
        <taxon>Oomycota</taxon>
        <taxon>Peronosporomycetes</taxon>
        <taxon>Peronosporales</taxon>
        <taxon>Peronosporaceae</taxon>
        <taxon>Phytophthora</taxon>
    </lineage>
</organism>
<dbReference type="InterPro" id="IPR036770">
    <property type="entry name" value="Ankyrin_rpt-contain_sf"/>
</dbReference>
<keyword evidence="5" id="KW-1185">Reference proteome</keyword>
<name>A0A9W6XRG1_9STRA</name>
<dbReference type="Pfam" id="PF12796">
    <property type="entry name" value="Ank_2"/>
    <property type="match status" value="1"/>
</dbReference>
<gene>
    <name evidence="4" type="ORF">Pfra01_001607700</name>
</gene>
<proteinExistence type="predicted"/>
<protein>
    <submittedName>
        <fullName evidence="4">Unnamed protein product</fullName>
    </submittedName>
</protein>
<comment type="caution">
    <text evidence="4">The sequence shown here is derived from an EMBL/GenBank/DDBJ whole genome shotgun (WGS) entry which is preliminary data.</text>
</comment>
<dbReference type="SMART" id="SM00248">
    <property type="entry name" value="ANK"/>
    <property type="match status" value="2"/>
</dbReference>
<feature type="repeat" description="ANK" evidence="3">
    <location>
        <begin position="13"/>
        <end position="45"/>
    </location>
</feature>
<dbReference type="SUPFAM" id="SSF48403">
    <property type="entry name" value="Ankyrin repeat"/>
    <property type="match status" value="1"/>
</dbReference>
<sequence>MEEAGVPMSELLTQNNPLAAAACWGHLDTMKWMTENGAQVNLKDDEGGSPLTWAACRGYFEVVQWLVERGARLDDTDRDGNTALALGAATV</sequence>
<dbReference type="PROSITE" id="PS50088">
    <property type="entry name" value="ANK_REPEAT"/>
    <property type="match status" value="2"/>
</dbReference>
<dbReference type="AlphaFoldDB" id="A0A9W6XRG1"/>
<dbReference type="PANTHER" id="PTHR24171:SF9">
    <property type="entry name" value="ANKYRIN REPEAT DOMAIN-CONTAINING PROTEIN 39"/>
    <property type="match status" value="1"/>
</dbReference>
<dbReference type="EMBL" id="BSXT01001795">
    <property type="protein sequence ID" value="GMF45208.1"/>
    <property type="molecule type" value="Genomic_DNA"/>
</dbReference>
<dbReference type="InterPro" id="IPR002110">
    <property type="entry name" value="Ankyrin_rpt"/>
</dbReference>
<keyword evidence="2 3" id="KW-0040">ANK repeat</keyword>